<proteinExistence type="predicted"/>
<gene>
    <name evidence="1" type="ORF">SAMN04489726_0864</name>
</gene>
<keyword evidence="2" id="KW-1185">Reference proteome</keyword>
<dbReference type="eggNOG" id="ENOG502ZG25">
    <property type="taxonomic scope" value="Bacteria"/>
</dbReference>
<dbReference type="EMBL" id="LT629701">
    <property type="protein sequence ID" value="SDM29981.1"/>
    <property type="molecule type" value="Genomic_DNA"/>
</dbReference>
<dbReference type="AlphaFoldDB" id="A0A1G9S3I2"/>
<accession>A0A1G9S3I2</accession>
<protein>
    <submittedName>
        <fullName evidence="1">Uncharacterized protein</fullName>
    </submittedName>
</protein>
<evidence type="ECO:0000313" key="2">
    <source>
        <dbReference type="Proteomes" id="UP000183376"/>
    </source>
</evidence>
<sequence length="147" mass="16472">MVSTALGALIALVAMLLNERVKWQREQVSNRRKQCHEIYASFLSALTEAHERMRESPAAEVRDAFREANCYPLRYQLAIVAGQEVVDGGEAAFQIIRDIRDLLAQGVRIDSAEYKALRKRFGAALRELQRRMRSELGVGPIDLAGGS</sequence>
<organism evidence="1 2">
    <name type="scientific">Allokutzneria albata</name>
    <name type="common">Kibdelosporangium albatum</name>
    <dbReference type="NCBI Taxonomy" id="211114"/>
    <lineage>
        <taxon>Bacteria</taxon>
        <taxon>Bacillati</taxon>
        <taxon>Actinomycetota</taxon>
        <taxon>Actinomycetes</taxon>
        <taxon>Pseudonocardiales</taxon>
        <taxon>Pseudonocardiaceae</taxon>
        <taxon>Allokutzneria</taxon>
    </lineage>
</organism>
<evidence type="ECO:0000313" key="1">
    <source>
        <dbReference type="EMBL" id="SDM29981.1"/>
    </source>
</evidence>
<reference evidence="1 2" key="1">
    <citation type="submission" date="2016-10" db="EMBL/GenBank/DDBJ databases">
        <authorList>
            <person name="de Groot N.N."/>
        </authorList>
    </citation>
    <scope>NUCLEOTIDE SEQUENCE [LARGE SCALE GENOMIC DNA]</scope>
    <source>
        <strain evidence="1 2">DSM 44149</strain>
    </source>
</reference>
<dbReference type="Proteomes" id="UP000183376">
    <property type="component" value="Chromosome I"/>
</dbReference>
<name>A0A1G9S3I2_ALLAB</name>